<evidence type="ECO:0000256" key="4">
    <source>
        <dbReference type="ARBA" id="ARBA00022801"/>
    </source>
</evidence>
<dbReference type="Gene3D" id="1.20.144.10">
    <property type="entry name" value="Phosphatidic acid phosphatase type 2/haloperoxidase"/>
    <property type="match status" value="1"/>
</dbReference>
<sequence>MTAPTTRLWPFLVPAALLGASAALLIGNDVPSPELARATVREVATGPGWMRQGVEVLSEGGLVALAVLLAVAAWRRRTRAASVATALLAGAGVVAALAVSEALKATVTQDRPCRAVPGLTALVECPPLGDWSLPSNHATLAAALAAAVVLLTPTWWPAVVSIGLLVGASRVALGVHHPHDVVDGLALGPVVVVGVVLLLRRAATRIAGAVLPRLLTAGADRRS</sequence>
<dbReference type="Proteomes" id="UP000183642">
    <property type="component" value="Unassembled WGS sequence"/>
</dbReference>
<dbReference type="SMART" id="SM00014">
    <property type="entry name" value="acidPPc"/>
    <property type="match status" value="1"/>
</dbReference>
<evidence type="ECO:0000256" key="7">
    <source>
        <dbReference type="SAM" id="Phobius"/>
    </source>
</evidence>
<dbReference type="InterPro" id="IPR000326">
    <property type="entry name" value="PAP2/HPO"/>
</dbReference>
<keyword evidence="5 7" id="KW-1133">Transmembrane helix</keyword>
<dbReference type="SUPFAM" id="SSF48317">
    <property type="entry name" value="Acid phosphatase/Vanadium-dependent haloperoxidase"/>
    <property type="match status" value="1"/>
</dbReference>
<accession>A0A1I5HJM5</accession>
<dbReference type="GO" id="GO:0005886">
    <property type="term" value="C:plasma membrane"/>
    <property type="evidence" value="ECO:0007669"/>
    <property type="project" value="UniProtKB-SubCell"/>
</dbReference>
<dbReference type="InterPro" id="IPR036938">
    <property type="entry name" value="PAP2/HPO_sf"/>
</dbReference>
<evidence type="ECO:0000256" key="3">
    <source>
        <dbReference type="ARBA" id="ARBA00022692"/>
    </source>
</evidence>
<evidence type="ECO:0000256" key="2">
    <source>
        <dbReference type="ARBA" id="ARBA00022475"/>
    </source>
</evidence>
<dbReference type="OrthoDB" id="5243958at2"/>
<organism evidence="9 10">
    <name type="scientific">Geodermatophilus obscurus</name>
    <dbReference type="NCBI Taxonomy" id="1861"/>
    <lineage>
        <taxon>Bacteria</taxon>
        <taxon>Bacillati</taxon>
        <taxon>Actinomycetota</taxon>
        <taxon>Actinomycetes</taxon>
        <taxon>Geodermatophilales</taxon>
        <taxon>Geodermatophilaceae</taxon>
        <taxon>Geodermatophilus</taxon>
    </lineage>
</organism>
<evidence type="ECO:0000259" key="8">
    <source>
        <dbReference type="SMART" id="SM00014"/>
    </source>
</evidence>
<dbReference type="CDD" id="cd01610">
    <property type="entry name" value="PAP2_like"/>
    <property type="match status" value="1"/>
</dbReference>
<reference evidence="10" key="1">
    <citation type="submission" date="2016-10" db="EMBL/GenBank/DDBJ databases">
        <authorList>
            <person name="Varghese N."/>
            <person name="Submissions S."/>
        </authorList>
    </citation>
    <scope>NUCLEOTIDE SEQUENCE [LARGE SCALE GENOMIC DNA]</scope>
    <source>
        <strain evidence="10">DSM 43161</strain>
    </source>
</reference>
<feature type="transmembrane region" description="Helical" evidence="7">
    <location>
        <begin position="56"/>
        <end position="74"/>
    </location>
</feature>
<evidence type="ECO:0000256" key="1">
    <source>
        <dbReference type="ARBA" id="ARBA00004651"/>
    </source>
</evidence>
<proteinExistence type="predicted"/>
<keyword evidence="2" id="KW-1003">Cell membrane</keyword>
<name>A0A1I5HJM5_9ACTN</name>
<comment type="subcellular location">
    <subcellularLocation>
        <location evidence="1">Cell membrane</location>
        <topology evidence="1">Multi-pass membrane protein</topology>
    </subcellularLocation>
</comment>
<dbReference type="AlphaFoldDB" id="A0A1I5HJM5"/>
<evidence type="ECO:0000256" key="5">
    <source>
        <dbReference type="ARBA" id="ARBA00022989"/>
    </source>
</evidence>
<dbReference type="PANTHER" id="PTHR14969">
    <property type="entry name" value="SPHINGOSINE-1-PHOSPHATE PHOSPHOHYDROLASE"/>
    <property type="match status" value="1"/>
</dbReference>
<dbReference type="PANTHER" id="PTHR14969:SF62">
    <property type="entry name" value="DECAPRENYLPHOSPHORYL-5-PHOSPHORIBOSE PHOSPHATASE RV3807C-RELATED"/>
    <property type="match status" value="1"/>
</dbReference>
<keyword evidence="10" id="KW-1185">Reference proteome</keyword>
<dbReference type="EMBL" id="FOWE01000009">
    <property type="protein sequence ID" value="SFO48443.1"/>
    <property type="molecule type" value="Genomic_DNA"/>
</dbReference>
<evidence type="ECO:0000256" key="6">
    <source>
        <dbReference type="ARBA" id="ARBA00023136"/>
    </source>
</evidence>
<protein>
    <submittedName>
        <fullName evidence="9">Undecaprenyl-diphosphatase</fullName>
    </submittedName>
</protein>
<feature type="domain" description="Phosphatidic acid phosphatase type 2/haloperoxidase" evidence="8">
    <location>
        <begin position="86"/>
        <end position="196"/>
    </location>
</feature>
<dbReference type="RefSeq" id="WP_075015071.1">
    <property type="nucleotide sequence ID" value="NZ_FOWE01000009.1"/>
</dbReference>
<evidence type="ECO:0000313" key="10">
    <source>
        <dbReference type="Proteomes" id="UP000183642"/>
    </source>
</evidence>
<dbReference type="Pfam" id="PF01569">
    <property type="entry name" value="PAP2"/>
    <property type="match status" value="1"/>
</dbReference>
<keyword evidence="6 7" id="KW-0472">Membrane</keyword>
<evidence type="ECO:0000313" key="9">
    <source>
        <dbReference type="EMBL" id="SFO48443.1"/>
    </source>
</evidence>
<gene>
    <name evidence="9" type="ORF">SAMN05660359_03803</name>
</gene>
<feature type="transmembrane region" description="Helical" evidence="7">
    <location>
        <begin position="181"/>
        <end position="199"/>
    </location>
</feature>
<dbReference type="GO" id="GO:0016787">
    <property type="term" value="F:hydrolase activity"/>
    <property type="evidence" value="ECO:0007669"/>
    <property type="project" value="UniProtKB-KW"/>
</dbReference>
<keyword evidence="3 7" id="KW-0812">Transmembrane</keyword>
<keyword evidence="4" id="KW-0378">Hydrolase</keyword>